<gene>
    <name evidence="2" type="ORF">K466DRAFT_437781</name>
</gene>
<feature type="coiled-coil region" evidence="1">
    <location>
        <begin position="34"/>
        <end position="68"/>
    </location>
</feature>
<evidence type="ECO:0000313" key="2">
    <source>
        <dbReference type="EMBL" id="TFK79497.1"/>
    </source>
</evidence>
<keyword evidence="1" id="KW-0175">Coiled coil</keyword>
<feature type="non-terminal residue" evidence="2">
    <location>
        <position position="1"/>
    </location>
</feature>
<name>A0A5C3NSF7_9APHY</name>
<accession>A0A5C3NSF7</accession>
<evidence type="ECO:0000256" key="1">
    <source>
        <dbReference type="SAM" id="Coils"/>
    </source>
</evidence>
<dbReference type="InParanoid" id="A0A5C3NSF7"/>
<dbReference type="Proteomes" id="UP000308197">
    <property type="component" value="Unassembled WGS sequence"/>
</dbReference>
<sequence length="79" mass="8229">PSQTSRSLEADIALLTQLLSGGGSGDPEADGEEVAELLRKLEAAEDIADGMEERLDGIMDNLDDLLSDLEARTGGGQGE</sequence>
<keyword evidence="3" id="KW-1185">Reference proteome</keyword>
<evidence type="ECO:0000313" key="3">
    <source>
        <dbReference type="Proteomes" id="UP000308197"/>
    </source>
</evidence>
<feature type="non-terminal residue" evidence="2">
    <location>
        <position position="79"/>
    </location>
</feature>
<dbReference type="AlphaFoldDB" id="A0A5C3NSF7"/>
<proteinExistence type="predicted"/>
<protein>
    <submittedName>
        <fullName evidence="2">Uncharacterized protein</fullName>
    </submittedName>
</protein>
<reference evidence="2 3" key="1">
    <citation type="journal article" date="2019" name="Nat. Ecol. Evol.">
        <title>Megaphylogeny resolves global patterns of mushroom evolution.</title>
        <authorList>
            <person name="Varga T."/>
            <person name="Krizsan K."/>
            <person name="Foldi C."/>
            <person name="Dima B."/>
            <person name="Sanchez-Garcia M."/>
            <person name="Sanchez-Ramirez S."/>
            <person name="Szollosi G.J."/>
            <person name="Szarkandi J.G."/>
            <person name="Papp V."/>
            <person name="Albert L."/>
            <person name="Andreopoulos W."/>
            <person name="Angelini C."/>
            <person name="Antonin V."/>
            <person name="Barry K.W."/>
            <person name="Bougher N.L."/>
            <person name="Buchanan P."/>
            <person name="Buyck B."/>
            <person name="Bense V."/>
            <person name="Catcheside P."/>
            <person name="Chovatia M."/>
            <person name="Cooper J."/>
            <person name="Damon W."/>
            <person name="Desjardin D."/>
            <person name="Finy P."/>
            <person name="Geml J."/>
            <person name="Haridas S."/>
            <person name="Hughes K."/>
            <person name="Justo A."/>
            <person name="Karasinski D."/>
            <person name="Kautmanova I."/>
            <person name="Kiss B."/>
            <person name="Kocsube S."/>
            <person name="Kotiranta H."/>
            <person name="LaButti K.M."/>
            <person name="Lechner B.E."/>
            <person name="Liimatainen K."/>
            <person name="Lipzen A."/>
            <person name="Lukacs Z."/>
            <person name="Mihaltcheva S."/>
            <person name="Morgado L.N."/>
            <person name="Niskanen T."/>
            <person name="Noordeloos M.E."/>
            <person name="Ohm R.A."/>
            <person name="Ortiz-Santana B."/>
            <person name="Ovrebo C."/>
            <person name="Racz N."/>
            <person name="Riley R."/>
            <person name="Savchenko A."/>
            <person name="Shiryaev A."/>
            <person name="Soop K."/>
            <person name="Spirin V."/>
            <person name="Szebenyi C."/>
            <person name="Tomsovsky M."/>
            <person name="Tulloss R.E."/>
            <person name="Uehling J."/>
            <person name="Grigoriev I.V."/>
            <person name="Vagvolgyi C."/>
            <person name="Papp T."/>
            <person name="Martin F.M."/>
            <person name="Miettinen O."/>
            <person name="Hibbett D.S."/>
            <person name="Nagy L.G."/>
        </authorList>
    </citation>
    <scope>NUCLEOTIDE SEQUENCE [LARGE SCALE GENOMIC DNA]</scope>
    <source>
        <strain evidence="2 3">HHB13444</strain>
    </source>
</reference>
<dbReference type="EMBL" id="ML212015">
    <property type="protein sequence ID" value="TFK79497.1"/>
    <property type="molecule type" value="Genomic_DNA"/>
</dbReference>
<organism evidence="2 3">
    <name type="scientific">Polyporus arcularius HHB13444</name>
    <dbReference type="NCBI Taxonomy" id="1314778"/>
    <lineage>
        <taxon>Eukaryota</taxon>
        <taxon>Fungi</taxon>
        <taxon>Dikarya</taxon>
        <taxon>Basidiomycota</taxon>
        <taxon>Agaricomycotina</taxon>
        <taxon>Agaricomycetes</taxon>
        <taxon>Polyporales</taxon>
        <taxon>Polyporaceae</taxon>
        <taxon>Polyporus</taxon>
    </lineage>
</organism>